<dbReference type="Gene3D" id="3.40.30.10">
    <property type="entry name" value="Glutaredoxin"/>
    <property type="match status" value="1"/>
</dbReference>
<evidence type="ECO:0000313" key="3">
    <source>
        <dbReference type="Proteomes" id="UP000199126"/>
    </source>
</evidence>
<sequence>MTVVEIEYCVPCGLLESAIETQTRLLNEFGQDLAGVTLIPGHGGVFVVTADGETIWDKEVHGSDLDLDLIVEAIDDRLPAEI</sequence>
<keyword evidence="1" id="KW-0676">Redox-active center</keyword>
<dbReference type="SUPFAM" id="SSF52833">
    <property type="entry name" value="Thioredoxin-like"/>
    <property type="match status" value="1"/>
</dbReference>
<dbReference type="InterPro" id="IPR036249">
    <property type="entry name" value="Thioredoxin-like_sf"/>
</dbReference>
<evidence type="ECO:0000256" key="1">
    <source>
        <dbReference type="ARBA" id="ARBA00023284"/>
    </source>
</evidence>
<proteinExistence type="predicted"/>
<keyword evidence="3" id="KW-1185">Reference proteome</keyword>
<dbReference type="Pfam" id="PF10262">
    <property type="entry name" value="Rdx"/>
    <property type="match status" value="1"/>
</dbReference>
<dbReference type="NCBIfam" id="TIGR02174">
    <property type="entry name" value="CXXU_selWTH"/>
    <property type="match status" value="1"/>
</dbReference>
<dbReference type="EMBL" id="FODV01000033">
    <property type="protein sequence ID" value="SEP28497.1"/>
    <property type="molecule type" value="Genomic_DNA"/>
</dbReference>
<gene>
    <name evidence="2" type="ORF">SAMN04487948_13326</name>
</gene>
<dbReference type="OrthoDB" id="33017at2157"/>
<reference evidence="3" key="1">
    <citation type="submission" date="2016-10" db="EMBL/GenBank/DDBJ databases">
        <authorList>
            <person name="Varghese N."/>
            <person name="Submissions S."/>
        </authorList>
    </citation>
    <scope>NUCLEOTIDE SEQUENCE [LARGE SCALE GENOMIC DNA]</scope>
    <source>
        <strain evidence="3">CGMCC 1.10121</strain>
    </source>
</reference>
<dbReference type="Proteomes" id="UP000199126">
    <property type="component" value="Unassembled WGS sequence"/>
</dbReference>
<accession>A0A1H8WM23</accession>
<dbReference type="RefSeq" id="WP_089827948.1">
    <property type="nucleotide sequence ID" value="NZ_FODV01000033.1"/>
</dbReference>
<protein>
    <submittedName>
        <fullName evidence="2">Selenoprotein W-related protein</fullName>
    </submittedName>
</protein>
<dbReference type="AlphaFoldDB" id="A0A1H8WM23"/>
<evidence type="ECO:0000313" key="2">
    <source>
        <dbReference type="EMBL" id="SEP28497.1"/>
    </source>
</evidence>
<name>A0A1H8WM23_9EURY</name>
<dbReference type="InterPro" id="IPR011893">
    <property type="entry name" value="Selenoprotein_Rdx-typ"/>
</dbReference>
<organism evidence="2 3">
    <name type="scientific">Halogranum amylolyticum</name>
    <dbReference type="NCBI Taxonomy" id="660520"/>
    <lineage>
        <taxon>Archaea</taxon>
        <taxon>Methanobacteriati</taxon>
        <taxon>Methanobacteriota</taxon>
        <taxon>Stenosarchaea group</taxon>
        <taxon>Halobacteria</taxon>
        <taxon>Halobacteriales</taxon>
        <taxon>Haloferacaceae</taxon>
    </lineage>
</organism>